<protein>
    <recommendedName>
        <fullName evidence="3">DUF2452 domain-containing protein</fullName>
    </recommendedName>
</protein>
<dbReference type="OrthoDB" id="662061at2"/>
<dbReference type="InterPro" id="IPR019534">
    <property type="entry name" value="DUF2452"/>
</dbReference>
<dbReference type="STRING" id="563176.SAMN04488090_3128"/>
<reference evidence="1 2" key="1">
    <citation type="submission" date="2016-10" db="EMBL/GenBank/DDBJ databases">
        <authorList>
            <person name="de Groot N.N."/>
        </authorList>
    </citation>
    <scope>NUCLEOTIDE SEQUENCE [LARGE SCALE GENOMIC DNA]</scope>
    <source>
        <strain evidence="1 2">DSM 21668</strain>
    </source>
</reference>
<dbReference type="AlphaFoldDB" id="A0A1G9S0G3"/>
<evidence type="ECO:0000313" key="1">
    <source>
        <dbReference type="EMBL" id="SDM28989.1"/>
    </source>
</evidence>
<name>A0A1G9S0G3_9BACT</name>
<dbReference type="EMBL" id="FNGS01000005">
    <property type="protein sequence ID" value="SDM28989.1"/>
    <property type="molecule type" value="Genomic_DNA"/>
</dbReference>
<organism evidence="1 2">
    <name type="scientific">Siphonobacter aquaeclarae</name>
    <dbReference type="NCBI Taxonomy" id="563176"/>
    <lineage>
        <taxon>Bacteria</taxon>
        <taxon>Pseudomonadati</taxon>
        <taxon>Bacteroidota</taxon>
        <taxon>Cytophagia</taxon>
        <taxon>Cytophagales</taxon>
        <taxon>Cytophagaceae</taxon>
        <taxon>Siphonobacter</taxon>
    </lineage>
</organism>
<accession>A0A1G9S0G3</accession>
<sequence length="162" mass="18563">MPENTEAGAFENPINPDHVAENPGLLPYAHHAGSAVIRPEDEGRIKAKALTAMRQQTGKQYDQLAGQMQTLIEQAKVIQRRVEISERVYQATVNFEPFIGQTMYLYERTDGSDLLSLVAPEEWGRSFRYNRFVAKVTMLYDHTWDVLFYNEDGDRLEVDPAR</sequence>
<evidence type="ECO:0008006" key="3">
    <source>
        <dbReference type="Google" id="ProtNLM"/>
    </source>
</evidence>
<gene>
    <name evidence="1" type="ORF">SAMN04488090_3128</name>
</gene>
<dbReference type="Pfam" id="PF10504">
    <property type="entry name" value="DUF2452"/>
    <property type="match status" value="1"/>
</dbReference>
<evidence type="ECO:0000313" key="2">
    <source>
        <dbReference type="Proteomes" id="UP000198901"/>
    </source>
</evidence>
<keyword evidence="2" id="KW-1185">Reference proteome</keyword>
<dbReference type="Proteomes" id="UP000198901">
    <property type="component" value="Unassembled WGS sequence"/>
</dbReference>
<proteinExistence type="predicted"/>
<dbReference type="RefSeq" id="WP_093204098.1">
    <property type="nucleotide sequence ID" value="NZ_FNGS01000005.1"/>
</dbReference>